<proteinExistence type="predicted"/>
<dbReference type="GO" id="GO:0003723">
    <property type="term" value="F:RNA binding"/>
    <property type="evidence" value="ECO:0007669"/>
    <property type="project" value="InterPro"/>
</dbReference>
<dbReference type="PANTHER" id="PTHR35800:SF1">
    <property type="entry name" value="RNA-BINDING PROTEIN KHPB"/>
    <property type="match status" value="1"/>
</dbReference>
<comment type="caution">
    <text evidence="2">The sequence shown here is derived from an EMBL/GenBank/DDBJ whole genome shotgun (WGS) entry which is preliminary data.</text>
</comment>
<gene>
    <name evidence="2" type="ORF">S01H4_08468</name>
</gene>
<sequence length="149" mass="17089">MEKIKQILKKLIELICLGEEVKIDTDSKELKLSVSGNDLGIVIGRDGKNMQALESIINLIGKRKKLLCRNVTIDIKDYRKKKIDKIKKTAVIMAKKAISEGRKIALRPMGAYERKIIHNLLAKFKDVTTRSRYEEPNRRIIIYPIKGSK</sequence>
<dbReference type="SMART" id="SM00393">
    <property type="entry name" value="R3H"/>
    <property type="match status" value="1"/>
</dbReference>
<dbReference type="InterPro" id="IPR001374">
    <property type="entry name" value="R3H_dom"/>
</dbReference>
<dbReference type="CDD" id="cd02644">
    <property type="entry name" value="R3H_jag"/>
    <property type="match status" value="1"/>
</dbReference>
<dbReference type="SUPFAM" id="SSF82708">
    <property type="entry name" value="R3H domain"/>
    <property type="match status" value="1"/>
</dbReference>
<evidence type="ECO:0000313" key="2">
    <source>
        <dbReference type="EMBL" id="GAG69903.1"/>
    </source>
</evidence>
<name>X1AB38_9ZZZZ</name>
<accession>X1AB38</accession>
<dbReference type="Pfam" id="PF01424">
    <property type="entry name" value="R3H"/>
    <property type="match status" value="1"/>
</dbReference>
<dbReference type="InterPro" id="IPR015946">
    <property type="entry name" value="KH_dom-like_a/b"/>
</dbReference>
<dbReference type="InterPro" id="IPR039247">
    <property type="entry name" value="KhpB"/>
</dbReference>
<organism evidence="2">
    <name type="scientific">marine sediment metagenome</name>
    <dbReference type="NCBI Taxonomy" id="412755"/>
    <lineage>
        <taxon>unclassified sequences</taxon>
        <taxon>metagenomes</taxon>
        <taxon>ecological metagenomes</taxon>
    </lineage>
</organism>
<dbReference type="PROSITE" id="PS51061">
    <property type="entry name" value="R3H"/>
    <property type="match status" value="1"/>
</dbReference>
<feature type="domain" description="R3H" evidence="1">
    <location>
        <begin position="80"/>
        <end position="146"/>
    </location>
</feature>
<reference evidence="2" key="1">
    <citation type="journal article" date="2014" name="Front. Microbiol.">
        <title>High frequency of phylogenetically diverse reductive dehalogenase-homologous genes in deep subseafloor sedimentary metagenomes.</title>
        <authorList>
            <person name="Kawai M."/>
            <person name="Futagami T."/>
            <person name="Toyoda A."/>
            <person name="Takaki Y."/>
            <person name="Nishi S."/>
            <person name="Hori S."/>
            <person name="Arai W."/>
            <person name="Tsubouchi T."/>
            <person name="Morono Y."/>
            <person name="Uchiyama I."/>
            <person name="Ito T."/>
            <person name="Fujiyama A."/>
            <person name="Inagaki F."/>
            <person name="Takami H."/>
        </authorList>
    </citation>
    <scope>NUCLEOTIDE SEQUENCE</scope>
    <source>
        <strain evidence="2">Expedition CK06-06</strain>
    </source>
</reference>
<dbReference type="Gene3D" id="3.30.1370.50">
    <property type="entry name" value="R3H-like domain"/>
    <property type="match status" value="1"/>
</dbReference>
<protein>
    <recommendedName>
        <fullName evidence="1">R3H domain-containing protein</fullName>
    </recommendedName>
</protein>
<dbReference type="Pfam" id="PF13083">
    <property type="entry name" value="KH_KhpA-B"/>
    <property type="match status" value="1"/>
</dbReference>
<dbReference type="InterPro" id="IPR034079">
    <property type="entry name" value="R3H_KhpB"/>
</dbReference>
<evidence type="ECO:0000259" key="1">
    <source>
        <dbReference type="PROSITE" id="PS51061"/>
    </source>
</evidence>
<dbReference type="Gene3D" id="3.30.300.20">
    <property type="match status" value="1"/>
</dbReference>
<dbReference type="EMBL" id="BART01002911">
    <property type="protein sequence ID" value="GAG69903.1"/>
    <property type="molecule type" value="Genomic_DNA"/>
</dbReference>
<dbReference type="InterPro" id="IPR036867">
    <property type="entry name" value="R3H_dom_sf"/>
</dbReference>
<dbReference type="AlphaFoldDB" id="X1AB38"/>
<dbReference type="PANTHER" id="PTHR35800">
    <property type="entry name" value="PROTEIN JAG"/>
    <property type="match status" value="1"/>
</dbReference>